<dbReference type="Pfam" id="PF02518">
    <property type="entry name" value="HATPase_c"/>
    <property type="match status" value="1"/>
</dbReference>
<gene>
    <name evidence="10" type="ORF">FJZ47_15360</name>
</gene>
<dbReference type="GO" id="GO:0009927">
    <property type="term" value="F:histidine phosphotransfer kinase activity"/>
    <property type="evidence" value="ECO:0007669"/>
    <property type="project" value="TreeGrafter"/>
</dbReference>
<reference evidence="10" key="1">
    <citation type="submission" date="2019-03" db="EMBL/GenBank/DDBJ databases">
        <title>Lake Tanganyika Metagenome-Assembled Genomes (MAGs).</title>
        <authorList>
            <person name="Tran P."/>
        </authorList>
    </citation>
    <scope>NUCLEOTIDE SEQUENCE</scope>
    <source>
        <strain evidence="10">K_DeepCast_65m_m2_066</strain>
    </source>
</reference>
<name>A0A938B1N8_UNCTE</name>
<evidence type="ECO:0000259" key="9">
    <source>
        <dbReference type="PROSITE" id="PS50885"/>
    </source>
</evidence>
<dbReference type="InterPro" id="IPR036097">
    <property type="entry name" value="HisK_dim/P_sf"/>
</dbReference>
<feature type="transmembrane region" description="Helical" evidence="7">
    <location>
        <begin position="78"/>
        <end position="96"/>
    </location>
</feature>
<dbReference type="CDD" id="cd06225">
    <property type="entry name" value="HAMP"/>
    <property type="match status" value="1"/>
</dbReference>
<keyword evidence="5" id="KW-0808">Transferase</keyword>
<dbReference type="PANTHER" id="PTHR43047:SF72">
    <property type="entry name" value="OSMOSENSING HISTIDINE PROTEIN KINASE SLN1"/>
    <property type="match status" value="1"/>
</dbReference>
<dbReference type="Pfam" id="PF00512">
    <property type="entry name" value="HisKA"/>
    <property type="match status" value="1"/>
</dbReference>
<sequence>MPVTPYERDALTQLSALHTRYATGLSTALQRKNAWAQEKTEVSEKIIAQINELIRFHEDTIARKTTTARDQAATAAGMVRWLSLGGLGAAVLLAYAHARSLSRPLRTLAQALHRLGRGEFSADLNLRAPREVSELARTFNWMVTALAELDRMKTDFIAHVSHELRTPMTGIREGTALLLEQIPGPITPGQRQILGVVQNHCERLWHHIASMLDLSKMEAGMMEYVRAPSDLSLLITRGIEAVQLLAQKKQLQLEVHSETALPQLSIDAARLQQVIDNLLSNAVKFTPAGGVITVTTSMHTTSQAQWVDVRVSDTGIGIPPEESTRIFERFYQSPTHPEAGQMGTGLGLAIAKHIVEAHGGTIQVETRQDKGTTFLFTLPVTTADTGSVI</sequence>
<comment type="caution">
    <text evidence="10">The sequence shown here is derived from an EMBL/GenBank/DDBJ whole genome shotgun (WGS) entry which is preliminary data.</text>
</comment>
<keyword evidence="7" id="KW-0812">Transmembrane</keyword>
<dbReference type="SUPFAM" id="SSF158472">
    <property type="entry name" value="HAMP domain-like"/>
    <property type="match status" value="1"/>
</dbReference>
<dbReference type="SMART" id="SM00304">
    <property type="entry name" value="HAMP"/>
    <property type="match status" value="1"/>
</dbReference>
<organism evidence="10 11">
    <name type="scientific">Tectimicrobiota bacterium</name>
    <dbReference type="NCBI Taxonomy" id="2528274"/>
    <lineage>
        <taxon>Bacteria</taxon>
        <taxon>Pseudomonadati</taxon>
        <taxon>Nitrospinota/Tectimicrobiota group</taxon>
        <taxon>Candidatus Tectimicrobiota</taxon>
    </lineage>
</organism>
<comment type="catalytic activity">
    <reaction evidence="1">
        <text>ATP + protein L-histidine = ADP + protein N-phospho-L-histidine.</text>
        <dbReference type="EC" id="2.7.13.3"/>
    </reaction>
</comment>
<keyword evidence="7" id="KW-0472">Membrane</keyword>
<evidence type="ECO:0000256" key="2">
    <source>
        <dbReference type="ARBA" id="ARBA00004370"/>
    </source>
</evidence>
<dbReference type="Gene3D" id="1.10.287.130">
    <property type="match status" value="1"/>
</dbReference>
<evidence type="ECO:0000313" key="10">
    <source>
        <dbReference type="EMBL" id="MBM3225162.1"/>
    </source>
</evidence>
<dbReference type="GO" id="GO:0000155">
    <property type="term" value="F:phosphorelay sensor kinase activity"/>
    <property type="evidence" value="ECO:0007669"/>
    <property type="project" value="InterPro"/>
</dbReference>
<evidence type="ECO:0000256" key="7">
    <source>
        <dbReference type="SAM" id="Phobius"/>
    </source>
</evidence>
<dbReference type="EMBL" id="VGLS01000498">
    <property type="protein sequence ID" value="MBM3225162.1"/>
    <property type="molecule type" value="Genomic_DNA"/>
</dbReference>
<evidence type="ECO:0000256" key="6">
    <source>
        <dbReference type="ARBA" id="ARBA00022777"/>
    </source>
</evidence>
<comment type="subcellular location">
    <subcellularLocation>
        <location evidence="2">Membrane</location>
    </subcellularLocation>
</comment>
<dbReference type="SUPFAM" id="SSF47384">
    <property type="entry name" value="Homodimeric domain of signal transducing histidine kinase"/>
    <property type="match status" value="1"/>
</dbReference>
<dbReference type="InterPro" id="IPR005467">
    <property type="entry name" value="His_kinase_dom"/>
</dbReference>
<dbReference type="EC" id="2.7.13.3" evidence="3"/>
<feature type="domain" description="Histidine kinase" evidence="8">
    <location>
        <begin position="159"/>
        <end position="382"/>
    </location>
</feature>
<accession>A0A938B1N8</accession>
<dbReference type="Proteomes" id="UP000712673">
    <property type="component" value="Unassembled WGS sequence"/>
</dbReference>
<evidence type="ECO:0000256" key="3">
    <source>
        <dbReference type="ARBA" id="ARBA00012438"/>
    </source>
</evidence>
<dbReference type="InterPro" id="IPR004358">
    <property type="entry name" value="Sig_transdc_His_kin-like_C"/>
</dbReference>
<dbReference type="AlphaFoldDB" id="A0A938B1N8"/>
<keyword evidence="7" id="KW-1133">Transmembrane helix</keyword>
<dbReference type="PROSITE" id="PS50885">
    <property type="entry name" value="HAMP"/>
    <property type="match status" value="1"/>
</dbReference>
<evidence type="ECO:0000256" key="1">
    <source>
        <dbReference type="ARBA" id="ARBA00000085"/>
    </source>
</evidence>
<dbReference type="CDD" id="cd00082">
    <property type="entry name" value="HisKA"/>
    <property type="match status" value="1"/>
</dbReference>
<evidence type="ECO:0000256" key="5">
    <source>
        <dbReference type="ARBA" id="ARBA00022679"/>
    </source>
</evidence>
<dbReference type="InterPro" id="IPR003660">
    <property type="entry name" value="HAMP_dom"/>
</dbReference>
<evidence type="ECO:0000259" key="8">
    <source>
        <dbReference type="PROSITE" id="PS50109"/>
    </source>
</evidence>
<evidence type="ECO:0000313" key="11">
    <source>
        <dbReference type="Proteomes" id="UP000712673"/>
    </source>
</evidence>
<dbReference type="CDD" id="cd16922">
    <property type="entry name" value="HATPase_EvgS-ArcB-TorS-like"/>
    <property type="match status" value="1"/>
</dbReference>
<protein>
    <recommendedName>
        <fullName evidence="3">histidine kinase</fullName>
        <ecNumber evidence="3">2.7.13.3</ecNumber>
    </recommendedName>
</protein>
<dbReference type="InterPro" id="IPR036890">
    <property type="entry name" value="HATPase_C_sf"/>
</dbReference>
<dbReference type="InterPro" id="IPR003661">
    <property type="entry name" value="HisK_dim/P_dom"/>
</dbReference>
<dbReference type="SUPFAM" id="SSF55874">
    <property type="entry name" value="ATPase domain of HSP90 chaperone/DNA topoisomerase II/histidine kinase"/>
    <property type="match status" value="1"/>
</dbReference>
<dbReference type="SMART" id="SM00387">
    <property type="entry name" value="HATPase_c"/>
    <property type="match status" value="1"/>
</dbReference>
<dbReference type="InterPro" id="IPR003594">
    <property type="entry name" value="HATPase_dom"/>
</dbReference>
<dbReference type="Pfam" id="PF00672">
    <property type="entry name" value="HAMP"/>
    <property type="match status" value="1"/>
</dbReference>
<dbReference type="FunFam" id="3.30.565.10:FF:000010">
    <property type="entry name" value="Sensor histidine kinase RcsC"/>
    <property type="match status" value="1"/>
</dbReference>
<evidence type="ECO:0000256" key="4">
    <source>
        <dbReference type="ARBA" id="ARBA00022553"/>
    </source>
</evidence>
<dbReference type="Gene3D" id="6.10.340.10">
    <property type="match status" value="1"/>
</dbReference>
<feature type="domain" description="HAMP" evidence="9">
    <location>
        <begin position="99"/>
        <end position="151"/>
    </location>
</feature>
<feature type="non-terminal residue" evidence="10">
    <location>
        <position position="1"/>
    </location>
</feature>
<dbReference type="PROSITE" id="PS50109">
    <property type="entry name" value="HIS_KIN"/>
    <property type="match status" value="1"/>
</dbReference>
<keyword evidence="4" id="KW-0597">Phosphoprotein</keyword>
<proteinExistence type="predicted"/>
<dbReference type="GO" id="GO:0005886">
    <property type="term" value="C:plasma membrane"/>
    <property type="evidence" value="ECO:0007669"/>
    <property type="project" value="TreeGrafter"/>
</dbReference>
<dbReference type="PRINTS" id="PR00344">
    <property type="entry name" value="BCTRLSENSOR"/>
</dbReference>
<dbReference type="Gene3D" id="3.30.565.10">
    <property type="entry name" value="Histidine kinase-like ATPase, C-terminal domain"/>
    <property type="match status" value="1"/>
</dbReference>
<dbReference type="PANTHER" id="PTHR43047">
    <property type="entry name" value="TWO-COMPONENT HISTIDINE PROTEIN KINASE"/>
    <property type="match status" value="1"/>
</dbReference>
<dbReference type="SMART" id="SM00388">
    <property type="entry name" value="HisKA"/>
    <property type="match status" value="1"/>
</dbReference>
<keyword evidence="6 10" id="KW-0418">Kinase</keyword>